<organism evidence="7 8">
    <name type="scientific">Hydrogenophaga bisanensis</name>
    <dbReference type="NCBI Taxonomy" id="439611"/>
    <lineage>
        <taxon>Bacteria</taxon>
        <taxon>Pseudomonadati</taxon>
        <taxon>Pseudomonadota</taxon>
        <taxon>Betaproteobacteria</taxon>
        <taxon>Burkholderiales</taxon>
        <taxon>Comamonadaceae</taxon>
        <taxon>Hydrogenophaga</taxon>
    </lineage>
</organism>
<evidence type="ECO:0000313" key="7">
    <source>
        <dbReference type="EMBL" id="MFC7435744.1"/>
    </source>
</evidence>
<dbReference type="PANTHER" id="PTHR47235:SF1">
    <property type="entry name" value="BLR6548 PROTEIN"/>
    <property type="match status" value="1"/>
</dbReference>
<feature type="chain" id="PRO_5045968250" evidence="5">
    <location>
        <begin position="29"/>
        <end position="382"/>
    </location>
</feature>
<evidence type="ECO:0000313" key="8">
    <source>
        <dbReference type="Proteomes" id="UP001596495"/>
    </source>
</evidence>
<evidence type="ECO:0000256" key="2">
    <source>
        <dbReference type="ARBA" id="ARBA00022448"/>
    </source>
</evidence>
<evidence type="ECO:0000259" key="6">
    <source>
        <dbReference type="Pfam" id="PF13458"/>
    </source>
</evidence>
<comment type="similarity">
    <text evidence="1">Belongs to the leucine-binding protein family.</text>
</comment>
<dbReference type="Proteomes" id="UP001596495">
    <property type="component" value="Unassembled WGS sequence"/>
</dbReference>
<reference evidence="8" key="1">
    <citation type="journal article" date="2019" name="Int. J. Syst. Evol. Microbiol.">
        <title>The Global Catalogue of Microorganisms (GCM) 10K type strain sequencing project: providing services to taxonomists for standard genome sequencing and annotation.</title>
        <authorList>
            <consortium name="The Broad Institute Genomics Platform"/>
            <consortium name="The Broad Institute Genome Sequencing Center for Infectious Disease"/>
            <person name="Wu L."/>
            <person name="Ma J."/>
        </authorList>
    </citation>
    <scope>NUCLEOTIDE SEQUENCE [LARGE SCALE GENOMIC DNA]</scope>
    <source>
        <strain evidence="8">CCUG 54518</strain>
    </source>
</reference>
<dbReference type="Gene3D" id="3.40.50.2300">
    <property type="match status" value="2"/>
</dbReference>
<protein>
    <submittedName>
        <fullName evidence="7">ABC transporter substrate-binding protein</fullName>
    </submittedName>
</protein>
<dbReference type="CDD" id="cd06326">
    <property type="entry name" value="PBP1_ABC_ligand_binding-like"/>
    <property type="match status" value="1"/>
</dbReference>
<keyword evidence="3 5" id="KW-0732">Signal</keyword>
<keyword evidence="8" id="KW-1185">Reference proteome</keyword>
<dbReference type="InterPro" id="IPR028081">
    <property type="entry name" value="Leu-bd"/>
</dbReference>
<gene>
    <name evidence="7" type="ORF">ACFQNJ_14610</name>
</gene>
<feature type="signal peptide" evidence="5">
    <location>
        <begin position="1"/>
        <end position="28"/>
    </location>
</feature>
<dbReference type="InterPro" id="IPR000709">
    <property type="entry name" value="Leu_Ile_Val-bd"/>
</dbReference>
<name>A0ABW2RCA4_9BURK</name>
<proteinExistence type="inferred from homology"/>
<dbReference type="InterPro" id="IPR028082">
    <property type="entry name" value="Peripla_BP_I"/>
</dbReference>
<evidence type="ECO:0000256" key="4">
    <source>
        <dbReference type="ARBA" id="ARBA00022970"/>
    </source>
</evidence>
<dbReference type="PANTHER" id="PTHR47235">
    <property type="entry name" value="BLR6548 PROTEIN"/>
    <property type="match status" value="1"/>
</dbReference>
<dbReference type="EMBL" id="JBHTBX010000010">
    <property type="protein sequence ID" value="MFC7435744.1"/>
    <property type="molecule type" value="Genomic_DNA"/>
</dbReference>
<comment type="caution">
    <text evidence="7">The sequence shown here is derived from an EMBL/GenBank/DDBJ whole genome shotgun (WGS) entry which is preliminary data.</text>
</comment>
<dbReference type="RefSeq" id="WP_382258896.1">
    <property type="nucleotide sequence ID" value="NZ_JBHTBX010000010.1"/>
</dbReference>
<feature type="domain" description="Leucine-binding protein" evidence="6">
    <location>
        <begin position="35"/>
        <end position="364"/>
    </location>
</feature>
<keyword evidence="2" id="KW-0813">Transport</keyword>
<evidence type="ECO:0000256" key="3">
    <source>
        <dbReference type="ARBA" id="ARBA00022729"/>
    </source>
</evidence>
<dbReference type="PRINTS" id="PR00337">
    <property type="entry name" value="LEUILEVALBP"/>
</dbReference>
<accession>A0ABW2RCA4</accession>
<evidence type="ECO:0000256" key="1">
    <source>
        <dbReference type="ARBA" id="ARBA00010062"/>
    </source>
</evidence>
<sequence length="382" mass="39412">MKRRQFLAHTSALAVGASSVALISHASAQNKDDAVVVGCTAALSGPLGSLGMGMKAGVDAAFSQINAQGGVNGRTVRFDVLDDAYVPARSVENVRKLLGDSNVVALMGCLGTPNNAAITPVVEEAGITHLAPLTGAASLRRSDFRHLFHVRASYTDEIQRLVGSLVSMGIKDLAVVHLDNPYGREVLEDAVKAMTQVGIKAVATVALATDGANMESVLAAIKQAKPSAVLLGTAGAATTALVAGLRKQSTMLPIAGVSASLTQDGIRQLGGLVQGVGLTTVFPDPWQAKHKLVRDYQAAMTAMGARTFDSGSLEGYVNARIMVEALTRAGKGAGREKVRQGVASIRNLDLGGFSVDYSPAAGRVGSKYVGLGILGADGRLKV</sequence>
<keyword evidence="4" id="KW-0029">Amino-acid transport</keyword>
<dbReference type="Pfam" id="PF13458">
    <property type="entry name" value="Peripla_BP_6"/>
    <property type="match status" value="1"/>
</dbReference>
<evidence type="ECO:0000256" key="5">
    <source>
        <dbReference type="SAM" id="SignalP"/>
    </source>
</evidence>
<dbReference type="SUPFAM" id="SSF53822">
    <property type="entry name" value="Periplasmic binding protein-like I"/>
    <property type="match status" value="1"/>
</dbReference>